<name>A0A948THK0_9GAMM</name>
<keyword evidence="1" id="KW-0472">Membrane</keyword>
<dbReference type="Proteomes" id="UP000733611">
    <property type="component" value="Unassembled WGS sequence"/>
</dbReference>
<evidence type="ECO:0000256" key="1">
    <source>
        <dbReference type="SAM" id="Phobius"/>
    </source>
</evidence>
<dbReference type="AlphaFoldDB" id="A0A948THK0"/>
<proteinExistence type="predicted"/>
<accession>A0A948THK0</accession>
<reference evidence="2" key="1">
    <citation type="journal article" date="2021" name="PeerJ">
        <title>Extensive microbial diversity within the chicken gut microbiome revealed by metagenomics and culture.</title>
        <authorList>
            <person name="Gilroy R."/>
            <person name="Ravi A."/>
            <person name="Getino M."/>
            <person name="Pursley I."/>
            <person name="Horton D.L."/>
            <person name="Alikhan N.F."/>
            <person name="Baker D."/>
            <person name="Gharbi K."/>
            <person name="Hall N."/>
            <person name="Watson M."/>
            <person name="Adriaenssens E.M."/>
            <person name="Foster-Nyarko E."/>
            <person name="Jarju S."/>
            <person name="Secka A."/>
            <person name="Antonio M."/>
            <person name="Oren A."/>
            <person name="Chaudhuri R.R."/>
            <person name="La Ragione R."/>
            <person name="Hildebrand F."/>
            <person name="Pallen M.J."/>
        </authorList>
    </citation>
    <scope>NUCLEOTIDE SEQUENCE</scope>
    <source>
        <strain evidence="2">378</strain>
    </source>
</reference>
<keyword evidence="1" id="KW-0812">Transmembrane</keyword>
<evidence type="ECO:0000313" key="2">
    <source>
        <dbReference type="EMBL" id="MBU3845000.1"/>
    </source>
</evidence>
<sequence length="308" mass="34127">MWRLQDLPNAQGQPCTAADLQSYLLLTNQRMHEHGWAVIGSQGKLPNLHPWKECSANDLYSLAIANLQRGKANSLTLRLADTGTIALDCDFRDPHLMQRFTEALGCYLGLEPSELFTCHGKKGGKLFFQLLVQQSPTLHIPRSLGVPVYTQGHASDNDFKQELEVKHDLSTFAGVYGAVNGSTIVYGPYAHYAYIADATPEQLPTITYESLLRIEGLYRRVLLEQGFVDDKGCDLLMDRDLELIKGCVAFCYQRVVARYGTDSAAISAYLRSDDFNQMVVPFLDYLGLRLGIAAIVLCFGLGVAAAKQ</sequence>
<dbReference type="EMBL" id="JAHLFE010000187">
    <property type="protein sequence ID" value="MBU3845000.1"/>
    <property type="molecule type" value="Genomic_DNA"/>
</dbReference>
<feature type="transmembrane region" description="Helical" evidence="1">
    <location>
        <begin position="286"/>
        <end position="306"/>
    </location>
</feature>
<comment type="caution">
    <text evidence="2">The sequence shown here is derived from an EMBL/GenBank/DDBJ whole genome shotgun (WGS) entry which is preliminary data.</text>
</comment>
<gene>
    <name evidence="2" type="ORF">H9847_09115</name>
</gene>
<evidence type="ECO:0000313" key="3">
    <source>
        <dbReference type="Proteomes" id="UP000733611"/>
    </source>
</evidence>
<keyword evidence="1" id="KW-1133">Transmembrane helix</keyword>
<protein>
    <submittedName>
        <fullName evidence="2">Uncharacterized protein</fullName>
    </submittedName>
</protein>
<reference evidence="2" key="2">
    <citation type="submission" date="2021-04" db="EMBL/GenBank/DDBJ databases">
        <authorList>
            <person name="Gilroy R."/>
        </authorList>
    </citation>
    <scope>NUCLEOTIDE SEQUENCE</scope>
    <source>
        <strain evidence="2">378</strain>
    </source>
</reference>
<organism evidence="2 3">
    <name type="scientific">Candidatus Anaerobiospirillum pullicola</name>
    <dbReference type="NCBI Taxonomy" id="2838451"/>
    <lineage>
        <taxon>Bacteria</taxon>
        <taxon>Pseudomonadati</taxon>
        <taxon>Pseudomonadota</taxon>
        <taxon>Gammaproteobacteria</taxon>
        <taxon>Aeromonadales</taxon>
        <taxon>Succinivibrionaceae</taxon>
        <taxon>Anaerobiospirillum</taxon>
    </lineage>
</organism>